<reference evidence="5 6" key="1">
    <citation type="submission" date="2024-06" db="EMBL/GenBank/DDBJ databases">
        <title>The Natural Products Discovery Center: Release of the First 8490 Sequenced Strains for Exploring Actinobacteria Biosynthetic Diversity.</title>
        <authorList>
            <person name="Kalkreuter E."/>
            <person name="Kautsar S.A."/>
            <person name="Yang D."/>
            <person name="Bader C.D."/>
            <person name="Teijaro C.N."/>
            <person name="Fluegel L."/>
            <person name="Davis C.M."/>
            <person name="Simpson J.R."/>
            <person name="Lauterbach L."/>
            <person name="Steele A.D."/>
            <person name="Gui C."/>
            <person name="Meng S."/>
            <person name="Li G."/>
            <person name="Viehrig K."/>
            <person name="Ye F."/>
            <person name="Su P."/>
            <person name="Kiefer A.F."/>
            <person name="Nichols A."/>
            <person name="Cepeda A.J."/>
            <person name="Yan W."/>
            <person name="Fan B."/>
            <person name="Jiang Y."/>
            <person name="Adhikari A."/>
            <person name="Zheng C.-J."/>
            <person name="Schuster L."/>
            <person name="Cowan T.M."/>
            <person name="Smanski M.J."/>
            <person name="Chevrette M.G."/>
            <person name="De Carvalho L.P.S."/>
            <person name="Shen B."/>
        </authorList>
    </citation>
    <scope>NUCLEOTIDE SEQUENCE [LARGE SCALE GENOMIC DNA]</scope>
    <source>
        <strain evidence="5 6">NPDC049574</strain>
    </source>
</reference>
<dbReference type="InterPro" id="IPR018376">
    <property type="entry name" value="Enoyl-CoA_hyd/isom_CS"/>
</dbReference>
<comment type="caution">
    <text evidence="5">The sequence shown here is derived from an EMBL/GenBank/DDBJ whole genome shotgun (WGS) entry which is preliminary data.</text>
</comment>
<evidence type="ECO:0000313" key="5">
    <source>
        <dbReference type="EMBL" id="MEV4288981.1"/>
    </source>
</evidence>
<evidence type="ECO:0000313" key="6">
    <source>
        <dbReference type="Proteomes" id="UP001552427"/>
    </source>
</evidence>
<dbReference type="Gene3D" id="1.10.12.10">
    <property type="entry name" value="Lyase 2-enoyl-coa Hydratase, Chain A, domain 2"/>
    <property type="match status" value="1"/>
</dbReference>
<dbReference type="Gene3D" id="3.90.226.10">
    <property type="entry name" value="2-enoyl-CoA Hydratase, Chain A, domain 1"/>
    <property type="match status" value="1"/>
</dbReference>
<dbReference type="InterPro" id="IPR014748">
    <property type="entry name" value="Enoyl-CoA_hydra_C"/>
</dbReference>
<accession>A0ABV3H8Z2</accession>
<dbReference type="SUPFAM" id="SSF52096">
    <property type="entry name" value="ClpP/crotonase"/>
    <property type="match status" value="1"/>
</dbReference>
<evidence type="ECO:0000256" key="3">
    <source>
        <dbReference type="RuleBase" id="RU003707"/>
    </source>
</evidence>
<dbReference type="PANTHER" id="PTHR11941">
    <property type="entry name" value="ENOYL-COA HYDRATASE-RELATED"/>
    <property type="match status" value="1"/>
</dbReference>
<keyword evidence="6" id="KW-1185">Reference proteome</keyword>
<dbReference type="EMBL" id="JBFARM010000008">
    <property type="protein sequence ID" value="MEV4288981.1"/>
    <property type="molecule type" value="Genomic_DNA"/>
</dbReference>
<feature type="region of interest" description="Disordered" evidence="4">
    <location>
        <begin position="74"/>
        <end position="96"/>
    </location>
</feature>
<proteinExistence type="inferred from homology"/>
<evidence type="ECO:0000256" key="4">
    <source>
        <dbReference type="SAM" id="MobiDB-lite"/>
    </source>
</evidence>
<feature type="compositionally biased region" description="Gly residues" evidence="4">
    <location>
        <begin position="77"/>
        <end position="86"/>
    </location>
</feature>
<sequence>MQRALGGELVEKGTGAALVETGGARGTQDVIQIAGAVETFQPLPDRPGQAGHHDGAQGVHAVLKGLLIAEYAPEGGLHSGPHGGKVGMPDHDPESVPRRLWITSRTHRRSRPRRPPEYALRMNELLVDRDDDGVVLLTLNVPERRNAMTDAMTDRWRETMTALATDPDARCVVVTGAGTAFSAGGDLSWLGERGAEAVPELRERMLAFYRTWLLINQLEIPTIAAVNGPAVGAGLCVALACDLVYAADDAKLLVPFTSLGLHPGMAATYLLPRRAGVGLAREMLLTGRTLTGREAADKGLVNRSFPNNDLIPEVRALAQKIAQNAPIATRLTKLALNQDHQDLEAALRWESLAQPITMATSDLLEGLAAHRERRVPKFTGS</sequence>
<organism evidence="5 6">
    <name type="scientific">Nonomuraea bangladeshensis</name>
    <dbReference type="NCBI Taxonomy" id="404385"/>
    <lineage>
        <taxon>Bacteria</taxon>
        <taxon>Bacillati</taxon>
        <taxon>Actinomycetota</taxon>
        <taxon>Actinomycetes</taxon>
        <taxon>Streptosporangiales</taxon>
        <taxon>Streptosporangiaceae</taxon>
        <taxon>Nonomuraea</taxon>
    </lineage>
</organism>
<dbReference type="InterPro" id="IPR029045">
    <property type="entry name" value="ClpP/crotonase-like_dom_sf"/>
</dbReference>
<dbReference type="PROSITE" id="PS00166">
    <property type="entry name" value="ENOYL_COA_HYDRATASE"/>
    <property type="match status" value="1"/>
</dbReference>
<gene>
    <name evidence="5" type="ORF">AB0K40_26030</name>
</gene>
<dbReference type="Pfam" id="PF00378">
    <property type="entry name" value="ECH_1"/>
    <property type="match status" value="1"/>
</dbReference>
<dbReference type="RefSeq" id="WP_364454541.1">
    <property type="nucleotide sequence ID" value="NZ_JBFARM010000008.1"/>
</dbReference>
<name>A0ABV3H8Z2_9ACTN</name>
<protein>
    <submittedName>
        <fullName evidence="5">Enoyl-CoA hydratase-related protein</fullName>
    </submittedName>
</protein>
<keyword evidence="2" id="KW-0456">Lyase</keyword>
<dbReference type="Proteomes" id="UP001552427">
    <property type="component" value="Unassembled WGS sequence"/>
</dbReference>
<dbReference type="CDD" id="cd06558">
    <property type="entry name" value="crotonase-like"/>
    <property type="match status" value="1"/>
</dbReference>
<evidence type="ECO:0000256" key="2">
    <source>
        <dbReference type="ARBA" id="ARBA00023239"/>
    </source>
</evidence>
<dbReference type="PANTHER" id="PTHR11941:SF173">
    <property type="entry name" value="3-HYDROXYBUTYRYL-COA DEHYDRATASE-LIKE PROTEIN, MITOCHONDRIAL"/>
    <property type="match status" value="1"/>
</dbReference>
<evidence type="ECO:0000256" key="1">
    <source>
        <dbReference type="ARBA" id="ARBA00005254"/>
    </source>
</evidence>
<comment type="similarity">
    <text evidence="1 3">Belongs to the enoyl-CoA hydratase/isomerase family.</text>
</comment>
<dbReference type="InterPro" id="IPR001753">
    <property type="entry name" value="Enoyl-CoA_hydra/iso"/>
</dbReference>